<proteinExistence type="predicted"/>
<comment type="caution">
    <text evidence="1">The sequence shown here is derived from an EMBL/GenBank/DDBJ whole genome shotgun (WGS) entry which is preliminary data.</text>
</comment>
<evidence type="ECO:0000313" key="2">
    <source>
        <dbReference type="Proteomes" id="UP000534590"/>
    </source>
</evidence>
<dbReference type="EMBL" id="JACIHP010000002">
    <property type="protein sequence ID" value="MBB4491418.1"/>
    <property type="molecule type" value="Genomic_DNA"/>
</dbReference>
<name>A0ABR6J9Z6_AGRRD</name>
<reference evidence="1 2" key="1">
    <citation type="submission" date="2020-08" db="EMBL/GenBank/DDBJ databases">
        <title>Genomic Encyclopedia of Type Strains, Phase IV (KMG-V): Genome sequencing to study the core and pangenomes of soil and plant-associated prokaryotes.</title>
        <authorList>
            <person name="Whitman W."/>
        </authorList>
    </citation>
    <scope>NUCLEOTIDE SEQUENCE [LARGE SCALE GENOMIC DNA]</scope>
    <source>
        <strain evidence="1 2">SEMIA 461</strain>
    </source>
</reference>
<evidence type="ECO:0000313" key="1">
    <source>
        <dbReference type="EMBL" id="MBB4491418.1"/>
    </source>
</evidence>
<dbReference type="Proteomes" id="UP000534590">
    <property type="component" value="Unassembled WGS sequence"/>
</dbReference>
<organism evidence="1 2">
    <name type="scientific">Agrobacterium radiobacter</name>
    <dbReference type="NCBI Taxonomy" id="362"/>
    <lineage>
        <taxon>Bacteria</taxon>
        <taxon>Pseudomonadati</taxon>
        <taxon>Pseudomonadota</taxon>
        <taxon>Alphaproteobacteria</taxon>
        <taxon>Hyphomicrobiales</taxon>
        <taxon>Rhizobiaceae</taxon>
        <taxon>Rhizobium/Agrobacterium group</taxon>
        <taxon>Agrobacterium</taxon>
        <taxon>Agrobacterium tumefaciens complex</taxon>
    </lineage>
</organism>
<keyword evidence="2" id="KW-1185">Reference proteome</keyword>
<sequence>MVLVRSAATLVLLDKAYDLGQSRDKVASMEAASIRD</sequence>
<protein>
    <submittedName>
        <fullName evidence="1">Uncharacterized protein</fullName>
    </submittedName>
</protein>
<gene>
    <name evidence="1" type="ORF">GGE40_003249</name>
</gene>
<accession>A0ABR6J9Z6</accession>